<keyword evidence="3" id="KW-0134">Cell wall</keyword>
<evidence type="ECO:0000256" key="7">
    <source>
        <dbReference type="ARBA" id="ARBA00023316"/>
    </source>
</evidence>
<dbReference type="AlphaFoldDB" id="A0A835K1B3"/>
<proteinExistence type="inferred from homology"/>
<dbReference type="Pfam" id="PF00295">
    <property type="entry name" value="Glyco_hydro_28"/>
    <property type="match status" value="1"/>
</dbReference>
<reference evidence="10 11" key="1">
    <citation type="submission" date="2020-10" db="EMBL/GenBank/DDBJ databases">
        <title>Plant Genome Project.</title>
        <authorList>
            <person name="Zhang R.-G."/>
        </authorList>
    </citation>
    <scope>NUCLEOTIDE SEQUENCE [LARGE SCALE GENOMIC DNA]</scope>
    <source>
        <strain evidence="10">FAFU-HL-1</strain>
        <tissue evidence="10">Leaf</tissue>
    </source>
</reference>
<dbReference type="PANTHER" id="PTHR31375">
    <property type="match status" value="1"/>
</dbReference>
<dbReference type="InterPro" id="IPR000743">
    <property type="entry name" value="Glyco_hydro_28"/>
</dbReference>
<dbReference type="GO" id="GO:0071555">
    <property type="term" value="P:cell wall organization"/>
    <property type="evidence" value="ECO:0007669"/>
    <property type="project" value="UniProtKB-KW"/>
</dbReference>
<comment type="subcellular location">
    <subcellularLocation>
        <location evidence="1">Secreted</location>
        <location evidence="1">Cell wall</location>
    </subcellularLocation>
</comment>
<comment type="caution">
    <text evidence="10">The sequence shown here is derived from an EMBL/GenBank/DDBJ whole genome shotgun (WGS) entry which is preliminary data.</text>
</comment>
<dbReference type="OrthoDB" id="187139at2759"/>
<dbReference type="SUPFAM" id="SSF51126">
    <property type="entry name" value="Pectin lyase-like"/>
    <property type="match status" value="1"/>
</dbReference>
<evidence type="ECO:0000256" key="9">
    <source>
        <dbReference type="SAM" id="Phobius"/>
    </source>
</evidence>
<accession>A0A835K1B3</accession>
<evidence type="ECO:0000256" key="1">
    <source>
        <dbReference type="ARBA" id="ARBA00004191"/>
    </source>
</evidence>
<evidence type="ECO:0000256" key="4">
    <source>
        <dbReference type="ARBA" id="ARBA00022525"/>
    </source>
</evidence>
<gene>
    <name evidence="10" type="ORF">SADUNF_Sadunf06G0203300</name>
</gene>
<dbReference type="InterPro" id="IPR011050">
    <property type="entry name" value="Pectin_lyase_fold/virulence"/>
</dbReference>
<keyword evidence="11" id="KW-1185">Reference proteome</keyword>
<comment type="similarity">
    <text evidence="2 8">Belongs to the glycosyl hydrolase 28 family.</text>
</comment>
<keyword evidence="4" id="KW-0964">Secreted</keyword>
<evidence type="ECO:0008006" key="12">
    <source>
        <dbReference type="Google" id="ProtNLM"/>
    </source>
</evidence>
<keyword evidence="9" id="KW-0812">Transmembrane</keyword>
<evidence type="ECO:0000256" key="8">
    <source>
        <dbReference type="RuleBase" id="RU361169"/>
    </source>
</evidence>
<name>A0A835K1B3_9ROSI</name>
<feature type="transmembrane region" description="Helical" evidence="9">
    <location>
        <begin position="219"/>
        <end position="237"/>
    </location>
</feature>
<keyword evidence="5 8" id="KW-0378">Hydrolase</keyword>
<keyword evidence="9" id="KW-1133">Transmembrane helix</keyword>
<keyword evidence="9" id="KW-0472">Membrane</keyword>
<organism evidence="10 11">
    <name type="scientific">Salix dunnii</name>
    <dbReference type="NCBI Taxonomy" id="1413687"/>
    <lineage>
        <taxon>Eukaryota</taxon>
        <taxon>Viridiplantae</taxon>
        <taxon>Streptophyta</taxon>
        <taxon>Embryophyta</taxon>
        <taxon>Tracheophyta</taxon>
        <taxon>Spermatophyta</taxon>
        <taxon>Magnoliopsida</taxon>
        <taxon>eudicotyledons</taxon>
        <taxon>Gunneridae</taxon>
        <taxon>Pentapetalae</taxon>
        <taxon>rosids</taxon>
        <taxon>fabids</taxon>
        <taxon>Malpighiales</taxon>
        <taxon>Salicaceae</taxon>
        <taxon>Saliceae</taxon>
        <taxon>Salix</taxon>
    </lineage>
</organism>
<evidence type="ECO:0000256" key="3">
    <source>
        <dbReference type="ARBA" id="ARBA00022512"/>
    </source>
</evidence>
<evidence type="ECO:0000313" key="11">
    <source>
        <dbReference type="Proteomes" id="UP000657918"/>
    </source>
</evidence>
<keyword evidence="7" id="KW-0961">Cell wall biogenesis/degradation</keyword>
<sequence>MCIRRAFKAGRLCGGFVKGLQENISGGGFLNGGLCRSGVGSSTMRDRCRIAGSHLFYYLSNIGLGDAQKPFNVLNFGAVGDGKTDDSPAFAKAWGSLCGASGGTLALAVPAGHTFLLKPVKFEGPCKSTGIHIQGQQCMIPEKALLFKNSNNLKLSGLSVVNSPRSHVYLRDCKGVSVSGLTITAPGNSPNTDGIDASGSSQVNIVDSTRGTGNFNSSFLTSFITLLLLLLLLLHIGDDVLL</sequence>
<dbReference type="Gene3D" id="2.160.20.10">
    <property type="entry name" value="Single-stranded right-handed beta-helix, Pectin lyase-like"/>
    <property type="match status" value="1"/>
</dbReference>
<protein>
    <recommendedName>
        <fullName evidence="12">Pectate lyase superfamily protein domain-containing protein</fullName>
    </recommendedName>
</protein>
<evidence type="ECO:0000256" key="5">
    <source>
        <dbReference type="ARBA" id="ARBA00022801"/>
    </source>
</evidence>
<dbReference type="Proteomes" id="UP000657918">
    <property type="component" value="Unassembled WGS sequence"/>
</dbReference>
<keyword evidence="6 8" id="KW-0326">Glycosidase</keyword>
<dbReference type="GO" id="GO:0004650">
    <property type="term" value="F:polygalacturonase activity"/>
    <property type="evidence" value="ECO:0007669"/>
    <property type="project" value="InterPro"/>
</dbReference>
<evidence type="ECO:0000256" key="2">
    <source>
        <dbReference type="ARBA" id="ARBA00008834"/>
    </source>
</evidence>
<dbReference type="GO" id="GO:0005975">
    <property type="term" value="P:carbohydrate metabolic process"/>
    <property type="evidence" value="ECO:0007669"/>
    <property type="project" value="InterPro"/>
</dbReference>
<evidence type="ECO:0000256" key="6">
    <source>
        <dbReference type="ARBA" id="ARBA00023295"/>
    </source>
</evidence>
<evidence type="ECO:0000313" key="10">
    <source>
        <dbReference type="EMBL" id="KAF9681225.1"/>
    </source>
</evidence>
<dbReference type="EMBL" id="JADGMS010000006">
    <property type="protein sequence ID" value="KAF9681225.1"/>
    <property type="molecule type" value="Genomic_DNA"/>
</dbReference>
<dbReference type="InterPro" id="IPR012334">
    <property type="entry name" value="Pectin_lyas_fold"/>
</dbReference>